<proteinExistence type="predicted"/>
<comment type="caution">
    <text evidence="1">The sequence shown here is derived from an EMBL/GenBank/DDBJ whole genome shotgun (WGS) entry which is preliminary data.</text>
</comment>
<reference evidence="1" key="1">
    <citation type="journal article" date="2020" name="mSystems">
        <title>Genome- and Community-Level Interaction Insights into Carbon Utilization and Element Cycling Functions of Hydrothermarchaeota in Hydrothermal Sediment.</title>
        <authorList>
            <person name="Zhou Z."/>
            <person name="Liu Y."/>
            <person name="Xu W."/>
            <person name="Pan J."/>
            <person name="Luo Z.H."/>
            <person name="Li M."/>
        </authorList>
    </citation>
    <scope>NUCLEOTIDE SEQUENCE [LARGE SCALE GENOMIC DNA]</scope>
    <source>
        <strain evidence="1">SpSt-300</strain>
    </source>
</reference>
<organism evidence="1">
    <name type="scientific">Ammonifex degensii</name>
    <dbReference type="NCBI Taxonomy" id="42838"/>
    <lineage>
        <taxon>Bacteria</taxon>
        <taxon>Bacillati</taxon>
        <taxon>Bacillota</taxon>
        <taxon>Clostridia</taxon>
        <taxon>Thermoanaerobacterales</taxon>
        <taxon>Thermoanaerobacteraceae</taxon>
        <taxon>Ammonifex</taxon>
    </lineage>
</organism>
<evidence type="ECO:0000313" key="1">
    <source>
        <dbReference type="EMBL" id="HEL65582.1"/>
    </source>
</evidence>
<sequence>MLRLRGHHLICLHFFRGEGYSQEFTANLREVTKRAEDGEEIELVSGADDVCRACPKLAGDECKAKPRADTEIREMDSVAAAHLGLKTGARVRWAAVKEKVAATAPDWFAAFCAGCDWEGVCAPRKKELGLVVS</sequence>
<dbReference type="InterPro" id="IPR009702">
    <property type="entry name" value="DUF1284"/>
</dbReference>
<name>A0A7C2EIU8_9THEO</name>
<dbReference type="Pfam" id="PF06935">
    <property type="entry name" value="DUF1284"/>
    <property type="match status" value="1"/>
</dbReference>
<accession>A0A7C2EIU8</accession>
<protein>
    <submittedName>
        <fullName evidence="1">DUF1284 domain-containing protein</fullName>
    </submittedName>
</protein>
<dbReference type="EMBL" id="DSMU01000177">
    <property type="protein sequence ID" value="HEL65582.1"/>
    <property type="molecule type" value="Genomic_DNA"/>
</dbReference>
<dbReference type="AlphaFoldDB" id="A0A7C2EIU8"/>
<gene>
    <name evidence="1" type="ORF">ENQ34_02730</name>
</gene>